<comment type="caution">
    <text evidence="1">The sequence shown here is derived from an EMBL/GenBank/DDBJ whole genome shotgun (WGS) entry which is preliminary data.</text>
</comment>
<dbReference type="EMBL" id="JAVRRJ010000005">
    <property type="protein sequence ID" value="KAK5084262.1"/>
    <property type="molecule type" value="Genomic_DNA"/>
</dbReference>
<dbReference type="InterPro" id="IPR036291">
    <property type="entry name" value="NAD(P)-bd_dom_sf"/>
</dbReference>
<sequence>MFKPASMRTLRVSSWGSEIPPTVSSVPEPPIPPAGSTRIRILASALTNLVRSQANGTHYSMTNVPLPYVPGIDATGFTPGNKLVYVNLFHNKPIGGGFAEYVSAVDRAITPITISADASDADVRDAGIKVASLMNPAMSSWMALKYRARVDDFSSASTSFTVLILGVTSTSGRIAALFARHLGAKSVIGVARNSVELEGLKNAGTIDQAIILNKEDVSQTDFTILSKSVDNYPLIVLDYIYGPVALATLSALPRSANQAENLEIRYVHVGTLGRQTEFALPGVLLRSKNITISGAGPGSWSMAAYAKETPDLVKAISEVIPSEGWEVEYGIVERKLEDVEAAWADEQSRTVFVMV</sequence>
<gene>
    <name evidence="1" type="ORF">LTR05_005338</name>
</gene>
<name>A0AAN7SXV4_9EURO</name>
<accession>A0AAN7SXV4</accession>
<dbReference type="AlphaFoldDB" id="A0AAN7SXV4"/>
<dbReference type="GO" id="GO:0016491">
    <property type="term" value="F:oxidoreductase activity"/>
    <property type="evidence" value="ECO:0007669"/>
    <property type="project" value="TreeGrafter"/>
</dbReference>
<dbReference type="Proteomes" id="UP001309876">
    <property type="component" value="Unassembled WGS sequence"/>
</dbReference>
<dbReference type="SUPFAM" id="SSF51735">
    <property type="entry name" value="NAD(P)-binding Rossmann-fold domains"/>
    <property type="match status" value="1"/>
</dbReference>
<organism evidence="1 2">
    <name type="scientific">Lithohypha guttulata</name>
    <dbReference type="NCBI Taxonomy" id="1690604"/>
    <lineage>
        <taxon>Eukaryota</taxon>
        <taxon>Fungi</taxon>
        <taxon>Dikarya</taxon>
        <taxon>Ascomycota</taxon>
        <taxon>Pezizomycotina</taxon>
        <taxon>Eurotiomycetes</taxon>
        <taxon>Chaetothyriomycetidae</taxon>
        <taxon>Chaetothyriales</taxon>
        <taxon>Trichomeriaceae</taxon>
        <taxon>Lithohypha</taxon>
    </lineage>
</organism>
<protein>
    <submittedName>
        <fullName evidence="1">Uncharacterized protein</fullName>
    </submittedName>
</protein>
<evidence type="ECO:0000313" key="2">
    <source>
        <dbReference type="Proteomes" id="UP001309876"/>
    </source>
</evidence>
<dbReference type="InterPro" id="IPR051397">
    <property type="entry name" value="Zn-ADH-like_protein"/>
</dbReference>
<evidence type="ECO:0000313" key="1">
    <source>
        <dbReference type="EMBL" id="KAK5084262.1"/>
    </source>
</evidence>
<dbReference type="Gene3D" id="3.40.50.720">
    <property type="entry name" value="NAD(P)-binding Rossmann-like Domain"/>
    <property type="match status" value="1"/>
</dbReference>
<proteinExistence type="predicted"/>
<dbReference type="PANTHER" id="PTHR43677:SF11">
    <property type="entry name" value="ZINC-CONTAINING ALCOHOL DEHYDROGENASE"/>
    <property type="match status" value="1"/>
</dbReference>
<keyword evidence="2" id="KW-1185">Reference proteome</keyword>
<reference evidence="1 2" key="1">
    <citation type="submission" date="2023-08" db="EMBL/GenBank/DDBJ databases">
        <title>Black Yeasts Isolated from many extreme environments.</title>
        <authorList>
            <person name="Coleine C."/>
            <person name="Stajich J.E."/>
            <person name="Selbmann L."/>
        </authorList>
    </citation>
    <scope>NUCLEOTIDE SEQUENCE [LARGE SCALE GENOMIC DNA]</scope>
    <source>
        <strain evidence="1 2">CCFEE 5910</strain>
    </source>
</reference>
<dbReference type="SUPFAM" id="SSF50129">
    <property type="entry name" value="GroES-like"/>
    <property type="match status" value="1"/>
</dbReference>
<dbReference type="PANTHER" id="PTHR43677">
    <property type="entry name" value="SHORT-CHAIN DEHYDROGENASE/REDUCTASE"/>
    <property type="match status" value="1"/>
</dbReference>
<dbReference type="InterPro" id="IPR011032">
    <property type="entry name" value="GroES-like_sf"/>
</dbReference>
<dbReference type="Gene3D" id="3.90.180.10">
    <property type="entry name" value="Medium-chain alcohol dehydrogenases, catalytic domain"/>
    <property type="match status" value="1"/>
</dbReference>